<dbReference type="Proteomes" id="UP000051494">
    <property type="component" value="Unassembled WGS sequence"/>
</dbReference>
<dbReference type="EMBL" id="LKHV01000001">
    <property type="protein sequence ID" value="KRG19867.1"/>
    <property type="molecule type" value="Genomic_DNA"/>
</dbReference>
<keyword evidence="3" id="KW-1185">Reference proteome</keyword>
<reference evidence="2" key="3">
    <citation type="submission" date="2021-06" db="EMBL/GenBank/DDBJ databases">
        <title>Genomic Description and Analysis of Intracellular Bacteria, Candidatus Berkiella cookevillensis and Candidatus Berkiella aquae.</title>
        <authorList>
            <person name="Kidane D.T."/>
            <person name="Mehari Y.T."/>
            <person name="Rice F.C."/>
            <person name="Arivett B.A."/>
            <person name="Farone A.L."/>
            <person name="Berk S.G."/>
            <person name="Farone M.B."/>
        </authorList>
    </citation>
    <scope>NUCLEOTIDE SEQUENCE</scope>
    <source>
        <strain evidence="2">CC99</strain>
    </source>
</reference>
<accession>A0A0Q9YGY4</accession>
<dbReference type="RefSeq" id="WP_057622521.1">
    <property type="nucleotide sequence ID" value="NZ_LKHV02000001.1"/>
</dbReference>
<dbReference type="STRING" id="437022.CC99x_00088"/>
<proteinExistence type="predicted"/>
<organism evidence="1">
    <name type="scientific">Candidatus Berkiella cookevillensis</name>
    <dbReference type="NCBI Taxonomy" id="437022"/>
    <lineage>
        <taxon>Bacteria</taxon>
        <taxon>Pseudomonadati</taxon>
        <taxon>Pseudomonadota</taxon>
        <taxon>Gammaproteobacteria</taxon>
        <taxon>Candidatus Berkiellales</taxon>
        <taxon>Candidatus Berkiellaceae</taxon>
        <taxon>Candidatus Berkiella</taxon>
    </lineage>
</organism>
<evidence type="ECO:0000313" key="2">
    <source>
        <dbReference type="EMBL" id="MCS5708552.1"/>
    </source>
</evidence>
<evidence type="ECO:0000313" key="1">
    <source>
        <dbReference type="EMBL" id="KRG19867.1"/>
    </source>
</evidence>
<dbReference type="EMBL" id="LKHV02000001">
    <property type="protein sequence ID" value="MCS5708552.1"/>
    <property type="molecule type" value="Genomic_DNA"/>
</dbReference>
<evidence type="ECO:0000313" key="3">
    <source>
        <dbReference type="Proteomes" id="UP000051494"/>
    </source>
</evidence>
<reference evidence="2" key="2">
    <citation type="journal article" date="2016" name="Genome Announc.">
        <title>Draft Genome Sequences of Two Novel Amoeba-Resistant Intranuclear Bacteria, 'Candidatus Berkiella cookevillensis' and 'Candidatus Berkiella aquae'.</title>
        <authorList>
            <person name="Mehari Y.T."/>
            <person name="Arivett B.A."/>
            <person name="Farone A.L."/>
            <person name="Gunderson J.H."/>
            <person name="Farone M.B."/>
        </authorList>
    </citation>
    <scope>NUCLEOTIDE SEQUENCE</scope>
    <source>
        <strain evidence="2">CC99</strain>
    </source>
</reference>
<name>A0A0Q9YGY4_9GAMM</name>
<protein>
    <submittedName>
        <fullName evidence="1">Uncharacterized protein</fullName>
    </submittedName>
</protein>
<comment type="caution">
    <text evidence="1">The sequence shown here is derived from an EMBL/GenBank/DDBJ whole genome shotgun (WGS) entry which is preliminary data.</text>
</comment>
<gene>
    <name evidence="1" type="ORF">CC99x_00088</name>
    <name evidence="2" type="ORF">CC99x_006475</name>
</gene>
<sequence>MQKGIDTPNALLKKYQERLSASQRALIDNFMETVGFEITSWQPTFSQSEMECDTIHNIELLLTKWFCIIEENILDILEEIPNRDTQAGELHTWFVAFDKIMTNHPTESAKDKCKFMRQLMAAVDYNLSFIVACAHSVANCPFFDFTANYPKLILELKNVHEKDPDNASYLYPKAIETLIRTWANSHATLLLMRFAPCVTTQYGQYSRQQPILQVEDTAPGTLPKLRRHNSFS</sequence>
<dbReference type="AlphaFoldDB" id="A0A0Q9YGY4"/>
<reference evidence="1" key="1">
    <citation type="submission" date="2015-09" db="EMBL/GenBank/DDBJ databases">
        <title>Draft Genome Sequences of Two Novel Amoeba-resistant Intranuclear Bacteria, Candidatus Berkiella cookevillensis and Candidatus Berkiella aquae.</title>
        <authorList>
            <person name="Mehari Y.T."/>
            <person name="Arivett B.A."/>
            <person name="Farone A.L."/>
            <person name="Gunderson J.H."/>
            <person name="Farone M.B."/>
        </authorList>
    </citation>
    <scope>NUCLEOTIDE SEQUENCE [LARGE SCALE GENOMIC DNA]</scope>
    <source>
        <strain evidence="1">CC99</strain>
    </source>
</reference>